<keyword evidence="2" id="KW-1133">Transmembrane helix</keyword>
<evidence type="ECO:0000256" key="2">
    <source>
        <dbReference type="SAM" id="Phobius"/>
    </source>
</evidence>
<feature type="transmembrane region" description="Helical" evidence="2">
    <location>
        <begin position="118"/>
        <end position="140"/>
    </location>
</feature>
<protein>
    <submittedName>
        <fullName evidence="3">DUF5305 family protein</fullName>
    </submittedName>
</protein>
<name>A0ABD5YPU0_9EURY</name>
<organism evidence="3 4">
    <name type="scientific">Halocatena marina</name>
    <dbReference type="NCBI Taxonomy" id="2934937"/>
    <lineage>
        <taxon>Archaea</taxon>
        <taxon>Methanobacteriati</taxon>
        <taxon>Methanobacteriota</taxon>
        <taxon>Stenosarchaea group</taxon>
        <taxon>Halobacteria</taxon>
        <taxon>Halobacteriales</taxon>
        <taxon>Natronomonadaceae</taxon>
        <taxon>Halocatena</taxon>
    </lineage>
</organism>
<dbReference type="Proteomes" id="UP001596417">
    <property type="component" value="Unassembled WGS sequence"/>
</dbReference>
<dbReference type="EMBL" id="JBHTAX010000001">
    <property type="protein sequence ID" value="MFC7191203.1"/>
    <property type="molecule type" value="Genomic_DNA"/>
</dbReference>
<feature type="region of interest" description="Disordered" evidence="1">
    <location>
        <begin position="229"/>
        <end position="255"/>
    </location>
</feature>
<gene>
    <name evidence="3" type="ORF">ACFQL7_16270</name>
</gene>
<reference evidence="3 4" key="1">
    <citation type="journal article" date="2019" name="Int. J. Syst. Evol. Microbiol.">
        <title>The Global Catalogue of Microorganisms (GCM) 10K type strain sequencing project: providing services to taxonomists for standard genome sequencing and annotation.</title>
        <authorList>
            <consortium name="The Broad Institute Genomics Platform"/>
            <consortium name="The Broad Institute Genome Sequencing Center for Infectious Disease"/>
            <person name="Wu L."/>
            <person name="Ma J."/>
        </authorList>
    </citation>
    <scope>NUCLEOTIDE SEQUENCE [LARGE SCALE GENOMIC DNA]</scope>
    <source>
        <strain evidence="3 4">RDMS1</strain>
    </source>
</reference>
<keyword evidence="2" id="KW-0812">Transmembrane</keyword>
<evidence type="ECO:0000256" key="1">
    <source>
        <dbReference type="SAM" id="MobiDB-lite"/>
    </source>
</evidence>
<feature type="compositionally biased region" description="Polar residues" evidence="1">
    <location>
        <begin position="235"/>
        <end position="245"/>
    </location>
</feature>
<dbReference type="Pfam" id="PF17231">
    <property type="entry name" value="DUF5305"/>
    <property type="match status" value="1"/>
</dbReference>
<dbReference type="RefSeq" id="WP_390206050.1">
    <property type="nucleotide sequence ID" value="NZ_JBHTAX010000001.1"/>
</dbReference>
<proteinExistence type="predicted"/>
<dbReference type="InterPro" id="IPR035185">
    <property type="entry name" value="DUF5305"/>
</dbReference>
<evidence type="ECO:0000313" key="3">
    <source>
        <dbReference type="EMBL" id="MFC7191203.1"/>
    </source>
</evidence>
<evidence type="ECO:0000313" key="4">
    <source>
        <dbReference type="Proteomes" id="UP001596417"/>
    </source>
</evidence>
<sequence length="255" mass="28902">MEKRIWSYSTPLTTNRQQVAVGNKTKTQFTVNASSVRTLHKQLLRRHGSLYRVADLRTSVAVSTQVNGTVNGDRVERNFNYTLPINSTMDYYSISSPKKPEQQVTVTRRVMVQSQPETPAILGSLASLLAPLAGLAMLFYGRENNWFDVTQTAHTEAERAKVRSEFNEWVTVGTVDLDDDRPTITVESLEGLVDVAIDSNRRVIEDAETGVYVVRDDVWYQFTPEWTTTDENEIENGNLSRNGEQIESDQHQKQT</sequence>
<keyword evidence="4" id="KW-1185">Reference proteome</keyword>
<keyword evidence="2" id="KW-0472">Membrane</keyword>
<accession>A0ABD5YPU0</accession>
<comment type="caution">
    <text evidence="3">The sequence shown here is derived from an EMBL/GenBank/DDBJ whole genome shotgun (WGS) entry which is preliminary data.</text>
</comment>
<dbReference type="AlphaFoldDB" id="A0ABD5YPU0"/>